<dbReference type="AlphaFoldDB" id="A0A1I0IC53"/>
<feature type="transmembrane region" description="Helical" evidence="2">
    <location>
        <begin position="124"/>
        <end position="145"/>
    </location>
</feature>
<keyword evidence="2" id="KW-0472">Membrane</keyword>
<keyword evidence="2" id="KW-1133">Transmembrane helix</keyword>
<proteinExistence type="predicted"/>
<name>A0A1I0IC53_9ACTN</name>
<gene>
    <name evidence="3" type="ORF">SAMN04488546_4331</name>
</gene>
<feature type="compositionally biased region" description="Basic and acidic residues" evidence="1">
    <location>
        <begin position="9"/>
        <end position="20"/>
    </location>
</feature>
<keyword evidence="2" id="KW-0812">Transmembrane</keyword>
<protein>
    <submittedName>
        <fullName evidence="3">Uncharacterized protein</fullName>
    </submittedName>
</protein>
<feature type="transmembrane region" description="Helical" evidence="2">
    <location>
        <begin position="191"/>
        <end position="213"/>
    </location>
</feature>
<reference evidence="4" key="1">
    <citation type="submission" date="2016-10" db="EMBL/GenBank/DDBJ databases">
        <authorList>
            <person name="Varghese N."/>
            <person name="Submissions S."/>
        </authorList>
    </citation>
    <scope>NUCLEOTIDE SEQUENCE [LARGE SCALE GENOMIC DNA]</scope>
    <source>
        <strain evidence="4">DSM 44209</strain>
    </source>
</reference>
<accession>A0A1I0IC53</accession>
<dbReference type="OrthoDB" id="4465390at2"/>
<dbReference type="EMBL" id="FOIE01000011">
    <property type="protein sequence ID" value="SET94280.1"/>
    <property type="molecule type" value="Genomic_DNA"/>
</dbReference>
<keyword evidence="4" id="KW-1185">Reference proteome</keyword>
<organism evidence="3 4">
    <name type="scientific">Geodermatophilus poikilotrophus</name>
    <dbReference type="NCBI Taxonomy" id="1333667"/>
    <lineage>
        <taxon>Bacteria</taxon>
        <taxon>Bacillati</taxon>
        <taxon>Actinomycetota</taxon>
        <taxon>Actinomycetes</taxon>
        <taxon>Geodermatophilales</taxon>
        <taxon>Geodermatophilaceae</taxon>
        <taxon>Geodermatophilus</taxon>
    </lineage>
</organism>
<evidence type="ECO:0000256" key="1">
    <source>
        <dbReference type="SAM" id="MobiDB-lite"/>
    </source>
</evidence>
<sequence length="224" mass="22973">MPDTAVRPDPTRERQAALTEADRAWRRAGVRARDRATLARELEAELIGAQDDARPVRAVLGEDPAATARQWAEERGLTGRALRLGLLLPIALLGVLAGSTVTLVDLGVGFTTGHGSGHAAVVLTVWATSVVLAVLLAALGCWAALARLGDPRAAGTAGWVAGLLPLGGGVAAVAGAVTAATQHFSVRAETFVAVGVVVLAVLAGTVVLARLLAVRLVRREDPTG</sequence>
<evidence type="ECO:0000313" key="3">
    <source>
        <dbReference type="EMBL" id="SET94280.1"/>
    </source>
</evidence>
<feature type="region of interest" description="Disordered" evidence="1">
    <location>
        <begin position="1"/>
        <end position="20"/>
    </location>
</feature>
<feature type="transmembrane region" description="Helical" evidence="2">
    <location>
        <begin position="157"/>
        <end position="179"/>
    </location>
</feature>
<feature type="transmembrane region" description="Helical" evidence="2">
    <location>
        <begin position="84"/>
        <end position="104"/>
    </location>
</feature>
<evidence type="ECO:0000313" key="4">
    <source>
        <dbReference type="Proteomes" id="UP000198507"/>
    </source>
</evidence>
<evidence type="ECO:0000256" key="2">
    <source>
        <dbReference type="SAM" id="Phobius"/>
    </source>
</evidence>
<dbReference type="RefSeq" id="WP_091448195.1">
    <property type="nucleotide sequence ID" value="NZ_FOIE01000011.1"/>
</dbReference>
<dbReference type="Proteomes" id="UP000198507">
    <property type="component" value="Unassembled WGS sequence"/>
</dbReference>